<dbReference type="Proteomes" id="UP000605846">
    <property type="component" value="Unassembled WGS sequence"/>
</dbReference>
<accession>A0A8H7BXR4</accession>
<feature type="compositionally biased region" description="Basic and acidic residues" evidence="1">
    <location>
        <begin position="22"/>
        <end position="38"/>
    </location>
</feature>
<protein>
    <submittedName>
        <fullName evidence="2">Uncharacterized protein</fullName>
    </submittedName>
</protein>
<keyword evidence="3" id="KW-1185">Reference proteome</keyword>
<feature type="region of interest" description="Disordered" evidence="1">
    <location>
        <begin position="1"/>
        <end position="193"/>
    </location>
</feature>
<dbReference type="AlphaFoldDB" id="A0A8H7BXR4"/>
<dbReference type="EMBL" id="JABAYA010000021">
    <property type="protein sequence ID" value="KAF7729856.1"/>
    <property type="molecule type" value="Genomic_DNA"/>
</dbReference>
<evidence type="ECO:0000313" key="3">
    <source>
        <dbReference type="Proteomes" id="UP000605846"/>
    </source>
</evidence>
<feature type="compositionally biased region" description="Polar residues" evidence="1">
    <location>
        <begin position="168"/>
        <end position="183"/>
    </location>
</feature>
<sequence>MAEATLPLPSNLAQTSTSVATFEDKPIEDKEIDKRIDWADGISSNNVPTPLVTLEEKRWEENDEMEDDEETEGEGNGEVEEDDQEEDDEVEDDEAEEDNDEEDDDDGEEDEDEEQQQEETEPNQLFSNQTEEEEDEGPELGAPEPLDENQDDEQLIDEEEIQEEGDNTVNDAIQSEDISNIADSSRDQYDDGVFEDAPRIDTHSLADDQPVTETEKTLEVTVHGTAWMEHDEKKGLSPPAPAPPTPLVDIEETLNHLEESKNRGVGIYSTAFVSGTDQTTTTLGASVEAGAEIKKWIFSPEQPVLPIPILPFNKHSHEGEKRKSLIKCK</sequence>
<evidence type="ECO:0000313" key="2">
    <source>
        <dbReference type="EMBL" id="KAF7729856.1"/>
    </source>
</evidence>
<reference evidence="2" key="1">
    <citation type="submission" date="2020-01" db="EMBL/GenBank/DDBJ databases">
        <title>Genome Sequencing of Three Apophysomyces-Like Fungal Strains Confirms a Novel Fungal Genus in the Mucoromycota with divergent Burkholderia-like Endosymbiotic Bacteria.</title>
        <authorList>
            <person name="Stajich J.E."/>
            <person name="Macias A.M."/>
            <person name="Carter-House D."/>
            <person name="Lovett B."/>
            <person name="Kasson L.R."/>
            <person name="Berry K."/>
            <person name="Grigoriev I."/>
            <person name="Chang Y."/>
            <person name="Spatafora J."/>
            <person name="Kasson M.T."/>
        </authorList>
    </citation>
    <scope>NUCLEOTIDE SEQUENCE</scope>
    <source>
        <strain evidence="2">NRRL A-21654</strain>
    </source>
</reference>
<feature type="compositionally biased region" description="Polar residues" evidence="1">
    <location>
        <begin position="11"/>
        <end position="20"/>
    </location>
</feature>
<organism evidence="2 3">
    <name type="scientific">Apophysomyces ossiformis</name>
    <dbReference type="NCBI Taxonomy" id="679940"/>
    <lineage>
        <taxon>Eukaryota</taxon>
        <taxon>Fungi</taxon>
        <taxon>Fungi incertae sedis</taxon>
        <taxon>Mucoromycota</taxon>
        <taxon>Mucoromycotina</taxon>
        <taxon>Mucoromycetes</taxon>
        <taxon>Mucorales</taxon>
        <taxon>Mucorineae</taxon>
        <taxon>Mucoraceae</taxon>
        <taxon>Apophysomyces</taxon>
    </lineage>
</organism>
<name>A0A8H7BXR4_9FUNG</name>
<evidence type="ECO:0000256" key="1">
    <source>
        <dbReference type="SAM" id="MobiDB-lite"/>
    </source>
</evidence>
<proteinExistence type="predicted"/>
<gene>
    <name evidence="2" type="ORF">EC973_003590</name>
</gene>
<feature type="compositionally biased region" description="Acidic residues" evidence="1">
    <location>
        <begin position="61"/>
        <end position="121"/>
    </location>
</feature>
<feature type="compositionally biased region" description="Acidic residues" evidence="1">
    <location>
        <begin position="145"/>
        <end position="166"/>
    </location>
</feature>
<comment type="caution">
    <text evidence="2">The sequence shown here is derived from an EMBL/GenBank/DDBJ whole genome shotgun (WGS) entry which is preliminary data.</text>
</comment>